<dbReference type="Gene3D" id="2.60.40.150">
    <property type="entry name" value="C2 domain"/>
    <property type="match status" value="1"/>
</dbReference>
<reference evidence="10 11" key="1">
    <citation type="submission" date="2024-03" db="EMBL/GenBank/DDBJ databases">
        <authorList>
            <person name="Brejova B."/>
        </authorList>
    </citation>
    <scope>NUCLEOTIDE SEQUENCE [LARGE SCALE GENOMIC DNA]</scope>
    <source>
        <strain evidence="10 11">CBS 14171</strain>
    </source>
</reference>
<evidence type="ECO:0000256" key="1">
    <source>
        <dbReference type="ARBA" id="ARBA00012368"/>
    </source>
</evidence>
<feature type="compositionally biased region" description="Low complexity" evidence="7">
    <location>
        <begin position="179"/>
        <end position="194"/>
    </location>
</feature>
<dbReference type="CDD" id="cd08598">
    <property type="entry name" value="PI-PLC1c_yeast"/>
    <property type="match status" value="1"/>
</dbReference>
<evidence type="ECO:0000256" key="5">
    <source>
        <dbReference type="ARBA" id="ARBA00023224"/>
    </source>
</evidence>
<dbReference type="SMART" id="SM00149">
    <property type="entry name" value="PLCYc"/>
    <property type="match status" value="1"/>
</dbReference>
<dbReference type="Proteomes" id="UP001497383">
    <property type="component" value="Chromosome 8"/>
</dbReference>
<dbReference type="Pfam" id="PF00168">
    <property type="entry name" value="C2"/>
    <property type="match status" value="1"/>
</dbReference>
<proteinExistence type="predicted"/>
<feature type="region of interest" description="Disordered" evidence="7">
    <location>
        <begin position="179"/>
        <end position="200"/>
    </location>
</feature>
<dbReference type="InterPro" id="IPR000909">
    <property type="entry name" value="PLipase_C_PInositol-sp_X_dom"/>
</dbReference>
<organism evidence="10 11">
    <name type="scientific">Lodderomyces beijingensis</name>
    <dbReference type="NCBI Taxonomy" id="1775926"/>
    <lineage>
        <taxon>Eukaryota</taxon>
        <taxon>Fungi</taxon>
        <taxon>Dikarya</taxon>
        <taxon>Ascomycota</taxon>
        <taxon>Saccharomycotina</taxon>
        <taxon>Pichiomycetes</taxon>
        <taxon>Debaryomycetaceae</taxon>
        <taxon>Candida/Lodderomyces clade</taxon>
        <taxon>Lodderomyces</taxon>
    </lineage>
</organism>
<dbReference type="SUPFAM" id="SSF49562">
    <property type="entry name" value="C2 domain (Calcium/lipid-binding domain, CaLB)"/>
    <property type="match status" value="1"/>
</dbReference>
<comment type="catalytic activity">
    <reaction evidence="6">
        <text>a 1,2-diacyl-sn-glycero-3-phospho-(1D-myo-inositol-4,5-bisphosphate) + H2O = 1D-myo-inositol 1,4,5-trisphosphate + a 1,2-diacyl-sn-glycerol + H(+)</text>
        <dbReference type="Rhea" id="RHEA:33179"/>
        <dbReference type="ChEBI" id="CHEBI:15377"/>
        <dbReference type="ChEBI" id="CHEBI:15378"/>
        <dbReference type="ChEBI" id="CHEBI:17815"/>
        <dbReference type="ChEBI" id="CHEBI:58456"/>
        <dbReference type="ChEBI" id="CHEBI:203600"/>
        <dbReference type="EC" id="3.1.4.11"/>
    </reaction>
</comment>
<dbReference type="InterPro" id="IPR001192">
    <property type="entry name" value="PI-PLC_fam"/>
</dbReference>
<dbReference type="SMART" id="SM00239">
    <property type="entry name" value="C2"/>
    <property type="match status" value="1"/>
</dbReference>
<evidence type="ECO:0000256" key="7">
    <source>
        <dbReference type="SAM" id="MobiDB-lite"/>
    </source>
</evidence>
<keyword evidence="5" id="KW-0807">Transducer</keyword>
<dbReference type="InterPro" id="IPR017946">
    <property type="entry name" value="PLC-like_Pdiesterase_TIM-brl"/>
</dbReference>
<gene>
    <name evidence="10" type="ORF">LODBEIA_P60450</name>
</gene>
<keyword evidence="3 6" id="KW-0442">Lipid degradation</keyword>
<dbReference type="EMBL" id="OZ022412">
    <property type="protein sequence ID" value="CAK9442302.1"/>
    <property type="molecule type" value="Genomic_DNA"/>
</dbReference>
<dbReference type="InterPro" id="IPR001711">
    <property type="entry name" value="PLipase_C_Pinositol-sp_Y"/>
</dbReference>
<dbReference type="GeneID" id="92211241"/>
<dbReference type="PROSITE" id="PS50007">
    <property type="entry name" value="PIPLC_X_DOMAIN"/>
    <property type="match status" value="1"/>
</dbReference>
<feature type="domain" description="C2" evidence="8">
    <location>
        <begin position="339"/>
        <end position="475"/>
    </location>
</feature>
<dbReference type="InterPro" id="IPR035892">
    <property type="entry name" value="C2_domain_sf"/>
</dbReference>
<evidence type="ECO:0000256" key="2">
    <source>
        <dbReference type="ARBA" id="ARBA00022801"/>
    </source>
</evidence>
<keyword evidence="2 6" id="KW-0378">Hydrolase</keyword>
<dbReference type="PRINTS" id="PR00390">
    <property type="entry name" value="PHPHLIPASEC"/>
</dbReference>
<dbReference type="CDD" id="cd00275">
    <property type="entry name" value="C2_PLC_like"/>
    <property type="match status" value="1"/>
</dbReference>
<dbReference type="PANTHER" id="PTHR10336">
    <property type="entry name" value="PHOSPHOINOSITIDE-SPECIFIC PHOSPHOLIPASE C FAMILY PROTEIN"/>
    <property type="match status" value="1"/>
</dbReference>
<dbReference type="Pfam" id="PF00387">
    <property type="entry name" value="PI-PLC-Y"/>
    <property type="match status" value="1"/>
</dbReference>
<dbReference type="PROSITE" id="PS50008">
    <property type="entry name" value="PIPLC_Y_DOMAIN"/>
    <property type="match status" value="1"/>
</dbReference>
<evidence type="ECO:0000256" key="3">
    <source>
        <dbReference type="ARBA" id="ARBA00022963"/>
    </source>
</evidence>
<evidence type="ECO:0000259" key="9">
    <source>
        <dbReference type="PROSITE" id="PS50008"/>
    </source>
</evidence>
<keyword evidence="11" id="KW-1185">Reference proteome</keyword>
<dbReference type="EC" id="3.1.4.11" evidence="1 6"/>
<name>A0ABP0ZWA3_9ASCO</name>
<evidence type="ECO:0000259" key="8">
    <source>
        <dbReference type="PROSITE" id="PS50004"/>
    </source>
</evidence>
<dbReference type="RefSeq" id="XP_066832983.1">
    <property type="nucleotide sequence ID" value="XM_066976445.1"/>
</dbReference>
<dbReference type="Pfam" id="PF00388">
    <property type="entry name" value="PI-PLC-X"/>
    <property type="match status" value="1"/>
</dbReference>
<keyword evidence="4 6" id="KW-0443">Lipid metabolism</keyword>
<evidence type="ECO:0000256" key="6">
    <source>
        <dbReference type="RuleBase" id="RU361133"/>
    </source>
</evidence>
<protein>
    <recommendedName>
        <fullName evidence="1 6">Phosphoinositide phospholipase C</fullName>
        <ecNumber evidence="1 6">3.1.4.11</ecNumber>
    </recommendedName>
</protein>
<evidence type="ECO:0000256" key="4">
    <source>
        <dbReference type="ARBA" id="ARBA00023098"/>
    </source>
</evidence>
<dbReference type="InterPro" id="IPR000008">
    <property type="entry name" value="C2_dom"/>
</dbReference>
<feature type="domain" description="PI-PLC Y-box" evidence="9">
    <location>
        <begin position="220"/>
        <end position="339"/>
    </location>
</feature>
<dbReference type="PANTHER" id="PTHR10336:SF36">
    <property type="entry name" value="1-PHOSPHATIDYLINOSITOL 4,5-BISPHOSPHATE PHOSPHODIESTERASE BETA-4"/>
    <property type="match status" value="1"/>
</dbReference>
<accession>A0ABP0ZWA3</accession>
<evidence type="ECO:0000313" key="10">
    <source>
        <dbReference type="EMBL" id="CAK9442302.1"/>
    </source>
</evidence>
<dbReference type="SUPFAM" id="SSF51695">
    <property type="entry name" value="PLC-like phosphodiesterases"/>
    <property type="match status" value="1"/>
</dbReference>
<dbReference type="Gene3D" id="3.20.20.190">
    <property type="entry name" value="Phosphatidylinositol (PI) phosphodiesterase"/>
    <property type="match status" value="1"/>
</dbReference>
<evidence type="ECO:0000313" key="11">
    <source>
        <dbReference type="Proteomes" id="UP001497383"/>
    </source>
</evidence>
<sequence length="492" mass="55834">MYYEVNFQSFPSRLHPKNDEYYSYPLTDYYISSSHNTYLLGRQVGGESSVEGYIRALRRGCRCVEIDVWDASNDSGEPVVNHGRTFSKSIKFSDVISAIKRYAFVTSPYPVILSLEINCSSSFQKKLVAILKEMLGDDLVSEVIDEAPVLPSPQELKYKYLVKVKKTSKYKELYETEDGSYTTSSSTTPTSFSEDSARSNGSLSITSLRRGTAPKVIEILSQLGVYVQGIKFRNFSLPESKVYNHCFSLSEKTINKMLKDEIKRTSLDKHNRKYFVRVYPSKFRLKSSNFNPINYWKIGVQMVATNWQTYDLGQQLNEAMFDGVGIYKSGYVLKPSSLRKPVIKTSKLYKMPPLHVEMMQLSITIVSAHNLPTHEGETINPFVTLEVIGADSVHWENPKMESGRTRSLSLSSCRTGDATWEETFVAEMIGSRDFTFVKFVVNSTSLEKADVQQLGLVVVKLDYMEPGYRTLHLHDHNGEQMPDTSLSVKINS</sequence>
<dbReference type="SMART" id="SM00148">
    <property type="entry name" value="PLCXc"/>
    <property type="match status" value="1"/>
</dbReference>
<dbReference type="PROSITE" id="PS50004">
    <property type="entry name" value="C2"/>
    <property type="match status" value="1"/>
</dbReference>